<reference evidence="1" key="1">
    <citation type="journal article" date="2021" name="bioRxiv">
        <title>Whole Genome Assembly and Annotation of Northern Wild Rice, Zizania palustris L., Supports a Whole Genome Duplication in the Zizania Genus.</title>
        <authorList>
            <person name="Haas M."/>
            <person name="Kono T."/>
            <person name="Macchietto M."/>
            <person name="Millas R."/>
            <person name="McGilp L."/>
            <person name="Shao M."/>
            <person name="Duquette J."/>
            <person name="Hirsch C.N."/>
            <person name="Kimball J."/>
        </authorList>
    </citation>
    <scope>NUCLEOTIDE SEQUENCE</scope>
    <source>
        <tissue evidence="1">Fresh leaf tissue</tissue>
    </source>
</reference>
<dbReference type="OrthoDB" id="785630at2759"/>
<protein>
    <submittedName>
        <fullName evidence="1">Uncharacterized protein</fullName>
    </submittedName>
</protein>
<comment type="caution">
    <text evidence="1">The sequence shown here is derived from an EMBL/GenBank/DDBJ whole genome shotgun (WGS) entry which is preliminary data.</text>
</comment>
<dbReference type="AlphaFoldDB" id="A0A8J5W5K7"/>
<evidence type="ECO:0000313" key="1">
    <source>
        <dbReference type="EMBL" id="KAG8081738.1"/>
    </source>
</evidence>
<evidence type="ECO:0000313" key="2">
    <source>
        <dbReference type="Proteomes" id="UP000729402"/>
    </source>
</evidence>
<dbReference type="Proteomes" id="UP000729402">
    <property type="component" value="Unassembled WGS sequence"/>
</dbReference>
<accession>A0A8J5W5K7</accession>
<sequence length="68" mass="6899">MRRLAAGSYAARAGCGRAAVAGSCEEGSRPEEVAGHDGSLPEEVAAGAGIGWERVAEWLWSVEGGVSP</sequence>
<name>A0A8J5W5K7_ZIZPA</name>
<gene>
    <name evidence="1" type="ORF">GUJ93_ZPchr0014g47370</name>
</gene>
<keyword evidence="2" id="KW-1185">Reference proteome</keyword>
<reference evidence="1" key="2">
    <citation type="submission" date="2021-02" db="EMBL/GenBank/DDBJ databases">
        <authorList>
            <person name="Kimball J.A."/>
            <person name="Haas M.W."/>
            <person name="Macchietto M."/>
            <person name="Kono T."/>
            <person name="Duquette J."/>
            <person name="Shao M."/>
        </authorList>
    </citation>
    <scope>NUCLEOTIDE SEQUENCE</scope>
    <source>
        <tissue evidence="1">Fresh leaf tissue</tissue>
    </source>
</reference>
<dbReference type="EMBL" id="JAAALK010000086">
    <property type="protein sequence ID" value="KAG8081738.1"/>
    <property type="molecule type" value="Genomic_DNA"/>
</dbReference>
<proteinExistence type="predicted"/>
<organism evidence="1 2">
    <name type="scientific">Zizania palustris</name>
    <name type="common">Northern wild rice</name>
    <dbReference type="NCBI Taxonomy" id="103762"/>
    <lineage>
        <taxon>Eukaryota</taxon>
        <taxon>Viridiplantae</taxon>
        <taxon>Streptophyta</taxon>
        <taxon>Embryophyta</taxon>
        <taxon>Tracheophyta</taxon>
        <taxon>Spermatophyta</taxon>
        <taxon>Magnoliopsida</taxon>
        <taxon>Liliopsida</taxon>
        <taxon>Poales</taxon>
        <taxon>Poaceae</taxon>
        <taxon>BOP clade</taxon>
        <taxon>Oryzoideae</taxon>
        <taxon>Oryzeae</taxon>
        <taxon>Zizaniinae</taxon>
        <taxon>Zizania</taxon>
    </lineage>
</organism>